<dbReference type="AlphaFoldDB" id="A0A645JIN7"/>
<accession>A0A645JIN7</accession>
<organism evidence="1">
    <name type="scientific">bioreactor metagenome</name>
    <dbReference type="NCBI Taxonomy" id="1076179"/>
    <lineage>
        <taxon>unclassified sequences</taxon>
        <taxon>metagenomes</taxon>
        <taxon>ecological metagenomes</taxon>
    </lineage>
</organism>
<name>A0A645JIN7_9ZZZZ</name>
<protein>
    <recommendedName>
        <fullName evidence="2">Phosphoribosylaminoimidazolesuccinocarboxamide synthase</fullName>
    </recommendedName>
</protein>
<comment type="caution">
    <text evidence="1">The sequence shown here is derived from an EMBL/GenBank/DDBJ whole genome shotgun (WGS) entry which is preliminary data.</text>
</comment>
<proteinExistence type="predicted"/>
<sequence length="63" mass="7351">MDNGFQGQAGQQVPEMTDEYCLSVSERYIELYEKIVGEKFVKADTDNLESRIEKNINEYLQSR</sequence>
<evidence type="ECO:0008006" key="2">
    <source>
        <dbReference type="Google" id="ProtNLM"/>
    </source>
</evidence>
<gene>
    <name evidence="1" type="ORF">SDC9_211309</name>
</gene>
<evidence type="ECO:0000313" key="1">
    <source>
        <dbReference type="EMBL" id="MPN63545.1"/>
    </source>
</evidence>
<reference evidence="1" key="1">
    <citation type="submission" date="2019-08" db="EMBL/GenBank/DDBJ databases">
        <authorList>
            <person name="Kucharzyk K."/>
            <person name="Murdoch R.W."/>
            <person name="Higgins S."/>
            <person name="Loffler F."/>
        </authorList>
    </citation>
    <scope>NUCLEOTIDE SEQUENCE</scope>
</reference>
<dbReference type="EMBL" id="VSSQ01143138">
    <property type="protein sequence ID" value="MPN63545.1"/>
    <property type="molecule type" value="Genomic_DNA"/>
</dbReference>